<dbReference type="PANTHER" id="PTHR31495:SF1">
    <property type="entry name" value="INACTIVE PEROXYGENASE-LIKE PROTEIN-RELATED"/>
    <property type="match status" value="1"/>
</dbReference>
<reference evidence="2" key="1">
    <citation type="submission" date="2022-03" db="EMBL/GenBank/DDBJ databases">
        <title>A functionally conserved STORR gene fusion in Papaver species that diverged 16.8 million years ago.</title>
        <authorList>
            <person name="Catania T."/>
        </authorList>
    </citation>
    <scope>NUCLEOTIDE SEQUENCE</scope>
    <source>
        <strain evidence="2">S-191538</strain>
    </source>
</reference>
<dbReference type="InterPro" id="IPR007736">
    <property type="entry name" value="Caleosin-related"/>
</dbReference>
<proteinExistence type="inferred from homology"/>
<comment type="similarity">
    <text evidence="1">Belongs to the caleosin family.</text>
</comment>
<accession>A0AA41S1M0</accession>
<organism evidence="2 3">
    <name type="scientific">Papaver nudicaule</name>
    <name type="common">Iceland poppy</name>
    <dbReference type="NCBI Taxonomy" id="74823"/>
    <lineage>
        <taxon>Eukaryota</taxon>
        <taxon>Viridiplantae</taxon>
        <taxon>Streptophyta</taxon>
        <taxon>Embryophyta</taxon>
        <taxon>Tracheophyta</taxon>
        <taxon>Spermatophyta</taxon>
        <taxon>Magnoliopsida</taxon>
        <taxon>Ranunculales</taxon>
        <taxon>Papaveraceae</taxon>
        <taxon>Papaveroideae</taxon>
        <taxon>Papaver</taxon>
    </lineage>
</organism>
<protein>
    <submittedName>
        <fullName evidence="2">Uncharacterized protein</fullName>
    </submittedName>
</protein>
<comment type="caution">
    <text evidence="2">The sequence shown here is derived from an EMBL/GenBank/DDBJ whole genome shotgun (WGS) entry which is preliminary data.</text>
</comment>
<dbReference type="PANTHER" id="PTHR31495">
    <property type="entry name" value="PEROXYGENASE 3-RELATED"/>
    <property type="match status" value="1"/>
</dbReference>
<evidence type="ECO:0000313" key="2">
    <source>
        <dbReference type="EMBL" id="MCL7025763.1"/>
    </source>
</evidence>
<name>A0AA41S1M0_PAPNU</name>
<dbReference type="AlphaFoldDB" id="A0AA41S1M0"/>
<dbReference type="Proteomes" id="UP001177140">
    <property type="component" value="Unassembled WGS sequence"/>
</dbReference>
<gene>
    <name evidence="2" type="ORF">MKW94_011016</name>
</gene>
<dbReference type="EMBL" id="JAJJMA010048809">
    <property type="protein sequence ID" value="MCL7025763.1"/>
    <property type="molecule type" value="Genomic_DNA"/>
</dbReference>
<evidence type="ECO:0000313" key="3">
    <source>
        <dbReference type="Proteomes" id="UP001177140"/>
    </source>
</evidence>
<dbReference type="GO" id="GO:0004497">
    <property type="term" value="F:monooxygenase activity"/>
    <property type="evidence" value="ECO:0007669"/>
    <property type="project" value="TreeGrafter"/>
</dbReference>
<dbReference type="GO" id="GO:0005509">
    <property type="term" value="F:calcium ion binding"/>
    <property type="evidence" value="ECO:0007669"/>
    <property type="project" value="TreeGrafter"/>
</dbReference>
<sequence>MQLDFKLWDDIFKVTGLDFSKSVTLFQPIKRSQVSFSQCLPPKLLFSANRKSWYCHRATWGLLQLRAFSVRWLLVEKLSPGKFPNLLFPIEVQNIVKSKHTSNTGVYDAEGNFDPAKFEEIFHKNSKANVNALTADELSGMLKSNRVPKDYSGQVGSWVEWKTLFSVCKETRMGYCRRKLFGHFTLVVFSS</sequence>
<evidence type="ECO:0000256" key="1">
    <source>
        <dbReference type="ARBA" id="ARBA00006765"/>
    </source>
</evidence>
<dbReference type="Pfam" id="PF05042">
    <property type="entry name" value="Caleosin"/>
    <property type="match status" value="1"/>
</dbReference>
<keyword evidence="3" id="KW-1185">Reference proteome</keyword>